<dbReference type="AlphaFoldDB" id="U1N1Z5"/>
<dbReference type="EMBL" id="KE356561">
    <property type="protein sequence ID" value="ERG96864.1"/>
    <property type="molecule type" value="Genomic_DNA"/>
</dbReference>
<dbReference type="HOGENOM" id="CLU_202928_0_0_2"/>
<accession>U1N1Z5</accession>
<protein>
    <submittedName>
        <fullName evidence="1">Uncharacterized protein</fullName>
    </submittedName>
</protein>
<organism evidence="1 2">
    <name type="scientific">Haloquadratum walsbyi J07HQW2</name>
    <dbReference type="NCBI Taxonomy" id="1238425"/>
    <lineage>
        <taxon>Archaea</taxon>
        <taxon>Methanobacteriati</taxon>
        <taxon>Methanobacteriota</taxon>
        <taxon>Stenosarchaea group</taxon>
        <taxon>Halobacteria</taxon>
        <taxon>Halobacteriales</taxon>
        <taxon>Haloferacaceae</taxon>
        <taxon>Haloquadratum</taxon>
    </lineage>
</organism>
<sequence length="70" mass="7551">MELLVPVLASTLTPVLRLAVAVLIVLNLTQFTDGDATDLVGDACTMMYRERVKEVAFPTGQLLTGTERTA</sequence>
<evidence type="ECO:0000313" key="2">
    <source>
        <dbReference type="Proteomes" id="UP000030710"/>
    </source>
</evidence>
<reference evidence="1 2" key="1">
    <citation type="journal article" date="2013" name="PLoS ONE">
        <title>Assembly-driven community genomics of a hypersaline microbial ecosystem.</title>
        <authorList>
            <person name="Podell S."/>
            <person name="Ugalde J.A."/>
            <person name="Narasingarao P."/>
            <person name="Banfield J.F."/>
            <person name="Heidelberg K.B."/>
            <person name="Allen E.E."/>
        </authorList>
    </citation>
    <scope>NUCLEOTIDE SEQUENCE [LARGE SCALE GENOMIC DNA]</scope>
    <source>
        <strain evidence="2">J07HQW2</strain>
    </source>
</reference>
<name>U1N1Z5_9EURY</name>
<gene>
    <name evidence="1" type="ORF">J07HQW2_03348</name>
</gene>
<evidence type="ECO:0000313" key="1">
    <source>
        <dbReference type="EMBL" id="ERG96864.1"/>
    </source>
</evidence>
<proteinExistence type="predicted"/>
<dbReference type="Proteomes" id="UP000030710">
    <property type="component" value="Unassembled WGS sequence"/>
</dbReference>
<dbReference type="STRING" id="1238425.J07HQW2_03348"/>